<dbReference type="InterPro" id="IPR010390">
    <property type="entry name" value="ABC-2_transporter-like"/>
</dbReference>
<dbReference type="AlphaFoldDB" id="A0A1H9YEI3"/>
<evidence type="ECO:0000256" key="1">
    <source>
        <dbReference type="SAM" id="Phobius"/>
    </source>
</evidence>
<feature type="transmembrane region" description="Helical" evidence="1">
    <location>
        <begin position="195"/>
        <end position="217"/>
    </location>
</feature>
<dbReference type="RefSeq" id="WP_091348345.1">
    <property type="nucleotide sequence ID" value="NZ_FOIF01000002.1"/>
</dbReference>
<feature type="transmembrane region" description="Helical" evidence="1">
    <location>
        <begin position="146"/>
        <end position="175"/>
    </location>
</feature>
<dbReference type="OrthoDB" id="9788195at2"/>
<name>A0A1H9YEI3_9FIRM</name>
<sequence>MKNILTYYKLYIDYFKINLKSVMVYDYDFLIGVISLIIKNIMNFIIIIFIFNLLDNIDGWTFDQILFLYGFNTVSYSLWHCFFVNTISLSYYIKTGIFDRFLLRPVQPIFQIMTDNFDEDGWGQLIFGLVLLVIAIFRLRLFSIYLLLLPILLVSASLIYASISLLGSITIFYTLENTDFSDLVMELQDFGKYPLSIYSGFLRIILTVVIPLGFAAYYPSLFYITNYQASIGVALITPIVSIIFFYVTCCIWNKSLKAYTSTGS</sequence>
<protein>
    <submittedName>
        <fullName evidence="2">ABC-2 type transport system permease protein</fullName>
    </submittedName>
</protein>
<evidence type="ECO:0000313" key="3">
    <source>
        <dbReference type="Proteomes" id="UP000243819"/>
    </source>
</evidence>
<accession>A0A1H9YEI3</accession>
<dbReference type="Proteomes" id="UP000243819">
    <property type="component" value="Unassembled WGS sequence"/>
</dbReference>
<feature type="transmembrane region" description="Helical" evidence="1">
    <location>
        <begin position="121"/>
        <end position="139"/>
    </location>
</feature>
<dbReference type="STRING" id="1120990.SAMN03080614_1002158"/>
<keyword evidence="1" id="KW-0812">Transmembrane</keyword>
<gene>
    <name evidence="2" type="ORF">SAMN03080614_1002158</name>
</gene>
<feature type="transmembrane region" description="Helical" evidence="1">
    <location>
        <begin position="229"/>
        <end position="247"/>
    </location>
</feature>
<dbReference type="PANTHER" id="PTHR36833">
    <property type="entry name" value="SLR0610 PROTEIN-RELATED"/>
    <property type="match status" value="1"/>
</dbReference>
<keyword evidence="1" id="KW-0472">Membrane</keyword>
<feature type="transmembrane region" description="Helical" evidence="1">
    <location>
        <begin position="29"/>
        <end position="54"/>
    </location>
</feature>
<dbReference type="Pfam" id="PF06182">
    <property type="entry name" value="ABC2_membrane_6"/>
    <property type="match status" value="1"/>
</dbReference>
<keyword evidence="3" id="KW-1185">Reference proteome</keyword>
<feature type="transmembrane region" description="Helical" evidence="1">
    <location>
        <begin position="66"/>
        <end position="93"/>
    </location>
</feature>
<dbReference type="EMBL" id="FOIF01000002">
    <property type="protein sequence ID" value="SES67324.1"/>
    <property type="molecule type" value="Genomic_DNA"/>
</dbReference>
<dbReference type="PANTHER" id="PTHR36833:SF1">
    <property type="entry name" value="INTEGRAL MEMBRANE TRANSPORT PROTEIN"/>
    <property type="match status" value="1"/>
</dbReference>
<organism evidence="2 3">
    <name type="scientific">Anaerobranca gottschalkii DSM 13577</name>
    <dbReference type="NCBI Taxonomy" id="1120990"/>
    <lineage>
        <taxon>Bacteria</taxon>
        <taxon>Bacillati</taxon>
        <taxon>Bacillota</taxon>
        <taxon>Clostridia</taxon>
        <taxon>Eubacteriales</taxon>
        <taxon>Proteinivoracaceae</taxon>
        <taxon>Anaerobranca</taxon>
    </lineage>
</organism>
<proteinExistence type="predicted"/>
<evidence type="ECO:0000313" key="2">
    <source>
        <dbReference type="EMBL" id="SES67324.1"/>
    </source>
</evidence>
<reference evidence="3" key="1">
    <citation type="submission" date="2016-10" db="EMBL/GenBank/DDBJ databases">
        <authorList>
            <person name="Varghese N."/>
            <person name="Submissions S."/>
        </authorList>
    </citation>
    <scope>NUCLEOTIDE SEQUENCE [LARGE SCALE GENOMIC DNA]</scope>
    <source>
        <strain evidence="3">DSM 13577</strain>
    </source>
</reference>
<keyword evidence="1" id="KW-1133">Transmembrane helix</keyword>